<protein>
    <submittedName>
        <fullName evidence="3">Hydrolase</fullName>
    </submittedName>
</protein>
<dbReference type="InterPro" id="IPR012020">
    <property type="entry name" value="ABHD4"/>
</dbReference>
<dbReference type="Gene3D" id="3.40.50.1820">
    <property type="entry name" value="alpha/beta hydrolase"/>
    <property type="match status" value="1"/>
</dbReference>
<evidence type="ECO:0000256" key="1">
    <source>
        <dbReference type="ARBA" id="ARBA00010884"/>
    </source>
</evidence>
<comment type="caution">
    <text evidence="3">The sequence shown here is derived from an EMBL/GenBank/DDBJ whole genome shotgun (WGS) entry which is preliminary data.</text>
</comment>
<keyword evidence="4" id="KW-1185">Reference proteome</keyword>
<sequence length="342" mass="38056">MWRDRERLHTPDGDFLDLDWHVPQVALKTDLQPITAVLFHGLTGSSDSLYVLGLQKALGQVGIASVAVNFRGCSGTPNWLPRGYHSGDTEDVELVMQHVRLRFPEHFIAAVGYSMGGNALCKWFGEQRDAACADAGVIVSAPFDLVACANHMDEGISRVYRNQLVGGCLEYIAAKKRMFQFLSQRSGAREPWHSRFEQMEALGSDETLAGIKSFWDFDRLITAPLNNFSSARDYYERSSAKYFLPKVTRPLWVIHSRDDPFMPESSAPSEEGCPPNIRFDISSGGGHLGFISEQLTVGLQGHIPSLRRSSFWLEEVIPKWIEKQAAEQPQSSQAPTGLVATP</sequence>
<dbReference type="InterPro" id="IPR050960">
    <property type="entry name" value="AB_hydrolase_4_sf"/>
</dbReference>
<keyword evidence="3" id="KW-0378">Hydrolase</keyword>
<evidence type="ECO:0000259" key="2">
    <source>
        <dbReference type="Pfam" id="PF00561"/>
    </source>
</evidence>
<evidence type="ECO:0000313" key="3">
    <source>
        <dbReference type="EMBL" id="GAA3949434.1"/>
    </source>
</evidence>
<dbReference type="InterPro" id="IPR029058">
    <property type="entry name" value="AB_hydrolase_fold"/>
</dbReference>
<accession>A0ABP7NL56</accession>
<comment type="similarity">
    <text evidence="1">Belongs to the AB hydrolase superfamily. AB hydrolase 4 family.</text>
</comment>
<organism evidence="3 4">
    <name type="scientific">Allohahella marinimesophila</name>
    <dbReference type="NCBI Taxonomy" id="1054972"/>
    <lineage>
        <taxon>Bacteria</taxon>
        <taxon>Pseudomonadati</taxon>
        <taxon>Pseudomonadota</taxon>
        <taxon>Gammaproteobacteria</taxon>
        <taxon>Oceanospirillales</taxon>
        <taxon>Hahellaceae</taxon>
        <taxon>Allohahella</taxon>
    </lineage>
</organism>
<dbReference type="PANTHER" id="PTHR10794">
    <property type="entry name" value="ABHYDROLASE DOMAIN-CONTAINING PROTEIN"/>
    <property type="match status" value="1"/>
</dbReference>
<dbReference type="EMBL" id="BAABBO010000001">
    <property type="protein sequence ID" value="GAA3949434.1"/>
    <property type="molecule type" value="Genomic_DNA"/>
</dbReference>
<dbReference type="PIRSF" id="PIRSF005211">
    <property type="entry name" value="Ab_hydro_YheT"/>
    <property type="match status" value="1"/>
</dbReference>
<dbReference type="InterPro" id="IPR000073">
    <property type="entry name" value="AB_hydrolase_1"/>
</dbReference>
<name>A0ABP7NL56_9GAMM</name>
<dbReference type="Proteomes" id="UP001501337">
    <property type="component" value="Unassembled WGS sequence"/>
</dbReference>
<gene>
    <name evidence="3" type="ORF">GCM10022278_05770</name>
</gene>
<proteinExistence type="inferred from homology"/>
<dbReference type="Pfam" id="PF00561">
    <property type="entry name" value="Abhydrolase_1"/>
    <property type="match status" value="1"/>
</dbReference>
<dbReference type="PANTHER" id="PTHR10794:SF94">
    <property type="entry name" value="ESTERASE YHET-RELATED"/>
    <property type="match status" value="1"/>
</dbReference>
<feature type="domain" description="AB hydrolase-1" evidence="2">
    <location>
        <begin position="37"/>
        <end position="293"/>
    </location>
</feature>
<dbReference type="GO" id="GO:0016787">
    <property type="term" value="F:hydrolase activity"/>
    <property type="evidence" value="ECO:0007669"/>
    <property type="project" value="UniProtKB-KW"/>
</dbReference>
<reference evidence="4" key="1">
    <citation type="journal article" date="2019" name="Int. J. Syst. Evol. Microbiol.">
        <title>The Global Catalogue of Microorganisms (GCM) 10K type strain sequencing project: providing services to taxonomists for standard genome sequencing and annotation.</title>
        <authorList>
            <consortium name="The Broad Institute Genomics Platform"/>
            <consortium name="The Broad Institute Genome Sequencing Center for Infectious Disease"/>
            <person name="Wu L."/>
            <person name="Ma J."/>
        </authorList>
    </citation>
    <scope>NUCLEOTIDE SEQUENCE [LARGE SCALE GENOMIC DNA]</scope>
    <source>
        <strain evidence="4">JCM 17555</strain>
    </source>
</reference>
<evidence type="ECO:0000313" key="4">
    <source>
        <dbReference type="Proteomes" id="UP001501337"/>
    </source>
</evidence>
<dbReference type="SUPFAM" id="SSF53474">
    <property type="entry name" value="alpha/beta-Hydrolases"/>
    <property type="match status" value="1"/>
</dbReference>